<evidence type="ECO:0000313" key="4">
    <source>
        <dbReference type="EMBL" id="AMX82810.1"/>
    </source>
</evidence>
<feature type="domain" description="DUF1510" evidence="3">
    <location>
        <begin position="109"/>
        <end position="200"/>
    </location>
</feature>
<reference evidence="4 5" key="1">
    <citation type="submission" date="2016-02" db="EMBL/GenBank/DDBJ databases">
        <title>Complete genome sequence of Geobacillus subterraneus KCTC 3922T.</title>
        <authorList>
            <person name="Lee D.-W."/>
            <person name="Lee Y.-J."/>
            <person name="Lee S.-J."/>
            <person name="Park G.-S."/>
            <person name="Lee S.-J."/>
            <person name="Shin J.-H."/>
        </authorList>
    </citation>
    <scope>NUCLEOTIDE SEQUENCE [LARGE SCALE GENOMIC DNA]</scope>
    <source>
        <strain evidence="4 5">KCTC 3922</strain>
    </source>
</reference>
<dbReference type="Proteomes" id="UP000076226">
    <property type="component" value="Chromosome"/>
</dbReference>
<keyword evidence="2" id="KW-0472">Membrane</keyword>
<keyword evidence="2" id="KW-1133">Transmembrane helix</keyword>
<gene>
    <name evidence="4" type="ORF">GS3922_03450</name>
</gene>
<evidence type="ECO:0000256" key="2">
    <source>
        <dbReference type="SAM" id="Phobius"/>
    </source>
</evidence>
<dbReference type="Pfam" id="PF07423">
    <property type="entry name" value="DUF1510"/>
    <property type="match status" value="1"/>
</dbReference>
<keyword evidence="2" id="KW-0812">Transmembrane</keyword>
<protein>
    <recommendedName>
        <fullName evidence="3">DUF1510 domain-containing protein</fullName>
    </recommendedName>
</protein>
<dbReference type="EMBL" id="CP014342">
    <property type="protein sequence ID" value="AMX82810.1"/>
    <property type="molecule type" value="Genomic_DNA"/>
</dbReference>
<dbReference type="InterPro" id="IPR009988">
    <property type="entry name" value="DUF1510"/>
</dbReference>
<organism evidence="4 5">
    <name type="scientific">Geobacillus subterraneus</name>
    <dbReference type="NCBI Taxonomy" id="129338"/>
    <lineage>
        <taxon>Bacteria</taxon>
        <taxon>Bacillati</taxon>
        <taxon>Bacillota</taxon>
        <taxon>Bacilli</taxon>
        <taxon>Bacillales</taxon>
        <taxon>Anoxybacillaceae</taxon>
        <taxon>Geobacillus</taxon>
    </lineage>
</organism>
<accession>A0ABN4NK78</accession>
<keyword evidence="5" id="KW-1185">Reference proteome</keyword>
<evidence type="ECO:0000259" key="3">
    <source>
        <dbReference type="Pfam" id="PF07423"/>
    </source>
</evidence>
<dbReference type="RefSeq" id="WP_063165192.1">
    <property type="nucleotide sequence ID" value="NZ_CP014342.1"/>
</dbReference>
<feature type="compositionally biased region" description="Acidic residues" evidence="1">
    <location>
        <begin position="73"/>
        <end position="87"/>
    </location>
</feature>
<sequence length="204" mass="22261">MPQTGTRFAARAKQRKINRWLNGAIAIVVLLIVIVAWNLLFDGQPSREKADGGAKTAANSAKRVEVETAAPAETEEPPQADEAASAEEEGKAGVTETPGPPGSNIEKEIVNPAWQPIGTTQSEPHETVFKKDSVDWKEMLDAVSYATGIAPEEMIVWFIGNNGPNKAVATISTKDQTAHYKVYIEWVTNEGWKPTKVQKLKQKP</sequence>
<name>A0ABN4NK78_9BACL</name>
<feature type="region of interest" description="Disordered" evidence="1">
    <location>
        <begin position="45"/>
        <end position="107"/>
    </location>
</feature>
<evidence type="ECO:0000313" key="5">
    <source>
        <dbReference type="Proteomes" id="UP000076226"/>
    </source>
</evidence>
<feature type="transmembrane region" description="Helical" evidence="2">
    <location>
        <begin position="20"/>
        <end position="40"/>
    </location>
</feature>
<evidence type="ECO:0000256" key="1">
    <source>
        <dbReference type="SAM" id="MobiDB-lite"/>
    </source>
</evidence>
<dbReference type="GeneID" id="32408423"/>
<proteinExistence type="predicted"/>